<evidence type="ECO:0000256" key="3">
    <source>
        <dbReference type="ARBA" id="ARBA00023163"/>
    </source>
</evidence>
<accession>A0AAJ5VTD1</accession>
<feature type="DNA-binding region" description="H-T-H motif" evidence="4">
    <location>
        <begin position="47"/>
        <end position="66"/>
    </location>
</feature>
<dbReference type="PROSITE" id="PS50977">
    <property type="entry name" value="HTH_TETR_2"/>
    <property type="match status" value="1"/>
</dbReference>
<gene>
    <name evidence="6" type="ORF">P0Y65_16695</name>
</gene>
<dbReference type="Proteomes" id="UP001217476">
    <property type="component" value="Chromosome"/>
</dbReference>
<sequence>MTISSAEGQPVKTAPKTRGLRADAMLNRQAILAAARQIFEAEGVLAPLDGIAVLAGVGNATLYRNFPTRDDLLVAVIQSSFDDALQHGQALSQTLTPGQALAEWLVGLAWRLHIWHDLPHCLASAHAEPSASLNDANRPMIEETRRLLTAAQEAALAVAGATAEEVFELVLALSWAIDRYGDTEASARHRVTMGTAGVFVPFDGSV</sequence>
<protein>
    <submittedName>
        <fullName evidence="6">TetR/AcrR family transcriptional regulator</fullName>
    </submittedName>
</protein>
<evidence type="ECO:0000259" key="5">
    <source>
        <dbReference type="PROSITE" id="PS50977"/>
    </source>
</evidence>
<evidence type="ECO:0000313" key="6">
    <source>
        <dbReference type="EMBL" id="WEK03811.1"/>
    </source>
</evidence>
<dbReference type="Pfam" id="PF21597">
    <property type="entry name" value="TetR_C_43"/>
    <property type="match status" value="1"/>
</dbReference>
<dbReference type="AlphaFoldDB" id="A0AAJ5VTD1"/>
<dbReference type="EMBL" id="CP119312">
    <property type="protein sequence ID" value="WEK03811.1"/>
    <property type="molecule type" value="Genomic_DNA"/>
</dbReference>
<dbReference type="InterPro" id="IPR001647">
    <property type="entry name" value="HTH_TetR"/>
</dbReference>
<dbReference type="PANTHER" id="PTHR30055:SF234">
    <property type="entry name" value="HTH-TYPE TRANSCRIPTIONAL REGULATOR BETI"/>
    <property type="match status" value="1"/>
</dbReference>
<dbReference type="InterPro" id="IPR050109">
    <property type="entry name" value="HTH-type_TetR-like_transc_reg"/>
</dbReference>
<name>A0AAJ5VTD1_9HYPH</name>
<dbReference type="GO" id="GO:0003700">
    <property type="term" value="F:DNA-binding transcription factor activity"/>
    <property type="evidence" value="ECO:0007669"/>
    <property type="project" value="TreeGrafter"/>
</dbReference>
<evidence type="ECO:0000313" key="7">
    <source>
        <dbReference type="Proteomes" id="UP001217476"/>
    </source>
</evidence>
<feature type="domain" description="HTH tetR-type" evidence="5">
    <location>
        <begin position="25"/>
        <end position="84"/>
    </location>
</feature>
<proteinExistence type="predicted"/>
<keyword evidence="1" id="KW-0805">Transcription regulation</keyword>
<dbReference type="PRINTS" id="PR00455">
    <property type="entry name" value="HTHTETR"/>
</dbReference>
<dbReference type="SUPFAM" id="SSF46689">
    <property type="entry name" value="Homeodomain-like"/>
    <property type="match status" value="1"/>
</dbReference>
<dbReference type="PANTHER" id="PTHR30055">
    <property type="entry name" value="HTH-TYPE TRANSCRIPTIONAL REGULATOR RUTR"/>
    <property type="match status" value="1"/>
</dbReference>
<evidence type="ECO:0000256" key="2">
    <source>
        <dbReference type="ARBA" id="ARBA00023125"/>
    </source>
</evidence>
<keyword evidence="2 4" id="KW-0238">DNA-binding</keyword>
<keyword evidence="3" id="KW-0804">Transcription</keyword>
<dbReference type="Pfam" id="PF00440">
    <property type="entry name" value="TetR_N"/>
    <property type="match status" value="1"/>
</dbReference>
<dbReference type="Gene3D" id="1.10.357.10">
    <property type="entry name" value="Tetracycline Repressor, domain 2"/>
    <property type="match status" value="1"/>
</dbReference>
<organism evidence="6 7">
    <name type="scientific">Candidatus Devosia phytovorans</name>
    <dbReference type="NCBI Taxonomy" id="3121372"/>
    <lineage>
        <taxon>Bacteria</taxon>
        <taxon>Pseudomonadati</taxon>
        <taxon>Pseudomonadota</taxon>
        <taxon>Alphaproteobacteria</taxon>
        <taxon>Hyphomicrobiales</taxon>
        <taxon>Devosiaceae</taxon>
        <taxon>Devosia</taxon>
    </lineage>
</organism>
<reference evidence="6" key="1">
    <citation type="submission" date="2023-03" db="EMBL/GenBank/DDBJ databases">
        <title>Andean soil-derived lignocellulolytic bacterial consortium as a source of novel taxa and putative plastic-active enzymes.</title>
        <authorList>
            <person name="Diaz-Garcia L."/>
            <person name="Chuvochina M."/>
            <person name="Feuerriegel G."/>
            <person name="Bunk B."/>
            <person name="Sproer C."/>
            <person name="Streit W.R."/>
            <person name="Rodriguez L.M."/>
            <person name="Overmann J."/>
            <person name="Jimenez D.J."/>
        </authorList>
    </citation>
    <scope>NUCLEOTIDE SEQUENCE</scope>
    <source>
        <strain evidence="6">MAG 4196</strain>
    </source>
</reference>
<evidence type="ECO:0000256" key="4">
    <source>
        <dbReference type="PROSITE-ProRule" id="PRU00335"/>
    </source>
</evidence>
<dbReference type="GO" id="GO:0000976">
    <property type="term" value="F:transcription cis-regulatory region binding"/>
    <property type="evidence" value="ECO:0007669"/>
    <property type="project" value="TreeGrafter"/>
</dbReference>
<dbReference type="InterPro" id="IPR049445">
    <property type="entry name" value="TetR_SbtR-like_C"/>
</dbReference>
<evidence type="ECO:0000256" key="1">
    <source>
        <dbReference type="ARBA" id="ARBA00023015"/>
    </source>
</evidence>
<dbReference type="InterPro" id="IPR009057">
    <property type="entry name" value="Homeodomain-like_sf"/>
</dbReference>